<protein>
    <submittedName>
        <fullName evidence="2">Uncharacterized protein</fullName>
    </submittedName>
</protein>
<dbReference type="PANTHER" id="PTHR22115">
    <property type="entry name" value="C3ORF6 PROTEIN-RELATED"/>
    <property type="match status" value="1"/>
</dbReference>
<proteinExistence type="predicted"/>
<feature type="compositionally biased region" description="Low complexity" evidence="1">
    <location>
        <begin position="374"/>
        <end position="387"/>
    </location>
</feature>
<feature type="region of interest" description="Disordered" evidence="1">
    <location>
        <begin position="199"/>
        <end position="356"/>
    </location>
</feature>
<organism evidence="2">
    <name type="scientific">Cyprideis torosa</name>
    <dbReference type="NCBI Taxonomy" id="163714"/>
    <lineage>
        <taxon>Eukaryota</taxon>
        <taxon>Metazoa</taxon>
        <taxon>Ecdysozoa</taxon>
        <taxon>Arthropoda</taxon>
        <taxon>Crustacea</taxon>
        <taxon>Oligostraca</taxon>
        <taxon>Ostracoda</taxon>
        <taxon>Podocopa</taxon>
        <taxon>Podocopida</taxon>
        <taxon>Cytherocopina</taxon>
        <taxon>Cytheroidea</taxon>
        <taxon>Cytherideidae</taxon>
        <taxon>Cyprideis</taxon>
    </lineage>
</organism>
<feature type="compositionally biased region" description="Low complexity" evidence="1">
    <location>
        <begin position="284"/>
        <end position="296"/>
    </location>
</feature>
<dbReference type="InterPro" id="IPR029311">
    <property type="entry name" value="CCDC50_N"/>
</dbReference>
<feature type="compositionally biased region" description="Basic and acidic residues" evidence="1">
    <location>
        <begin position="490"/>
        <end position="499"/>
    </location>
</feature>
<feature type="compositionally biased region" description="Basic and acidic residues" evidence="1">
    <location>
        <begin position="451"/>
        <end position="475"/>
    </location>
</feature>
<feature type="compositionally biased region" description="Polar residues" evidence="1">
    <location>
        <begin position="310"/>
        <end position="322"/>
    </location>
</feature>
<evidence type="ECO:0000313" key="2">
    <source>
        <dbReference type="EMBL" id="CAD7231768.1"/>
    </source>
</evidence>
<feature type="compositionally biased region" description="Low complexity" evidence="1">
    <location>
        <begin position="112"/>
        <end position="130"/>
    </location>
</feature>
<evidence type="ECO:0000256" key="1">
    <source>
        <dbReference type="SAM" id="MobiDB-lite"/>
    </source>
</evidence>
<accession>A0A7R8WJP5</accession>
<dbReference type="EMBL" id="OB663854">
    <property type="protein sequence ID" value="CAD7231768.1"/>
    <property type="molecule type" value="Genomic_DNA"/>
</dbReference>
<dbReference type="Pfam" id="PF15295">
    <property type="entry name" value="CCDC50_N"/>
    <property type="match status" value="1"/>
</dbReference>
<feature type="compositionally biased region" description="Basic and acidic residues" evidence="1">
    <location>
        <begin position="393"/>
        <end position="431"/>
    </location>
</feature>
<feature type="compositionally biased region" description="Acidic residues" evidence="1">
    <location>
        <begin position="344"/>
        <end position="355"/>
    </location>
</feature>
<feature type="non-terminal residue" evidence="2">
    <location>
        <position position="668"/>
    </location>
</feature>
<feature type="compositionally biased region" description="Polar residues" evidence="1">
    <location>
        <begin position="232"/>
        <end position="241"/>
    </location>
</feature>
<reference evidence="2" key="1">
    <citation type="submission" date="2020-11" db="EMBL/GenBank/DDBJ databases">
        <authorList>
            <person name="Tran Van P."/>
        </authorList>
    </citation>
    <scope>NUCLEOTIDE SEQUENCE</scope>
</reference>
<dbReference type="OrthoDB" id="6380105at2759"/>
<dbReference type="InterPro" id="IPR039303">
    <property type="entry name" value="CCDC50"/>
</dbReference>
<feature type="region of interest" description="Disordered" evidence="1">
    <location>
        <begin position="374"/>
        <end position="568"/>
    </location>
</feature>
<feature type="compositionally biased region" description="Low complexity" evidence="1">
    <location>
        <begin position="501"/>
        <end position="520"/>
    </location>
</feature>
<feature type="region of interest" description="Disordered" evidence="1">
    <location>
        <begin position="640"/>
        <end position="668"/>
    </location>
</feature>
<dbReference type="PANTHER" id="PTHR22115:SF4">
    <property type="entry name" value="COILED-COIL DOMAIN-CONTAINING PROTEIN"/>
    <property type="match status" value="1"/>
</dbReference>
<feature type="compositionally biased region" description="Low complexity" evidence="1">
    <location>
        <begin position="207"/>
        <end position="224"/>
    </location>
</feature>
<feature type="compositionally biased region" description="Basic and acidic residues" evidence="1">
    <location>
        <begin position="651"/>
        <end position="668"/>
    </location>
</feature>
<feature type="compositionally biased region" description="Polar residues" evidence="1">
    <location>
        <begin position="251"/>
        <end position="267"/>
    </location>
</feature>
<gene>
    <name evidence="2" type="ORF">CTOB1V02_LOCUS9611</name>
</gene>
<dbReference type="AlphaFoldDB" id="A0A7R8WJP5"/>
<feature type="region of interest" description="Disordered" evidence="1">
    <location>
        <begin position="106"/>
        <end position="173"/>
    </location>
</feature>
<sequence>RQQWSVLEDGALAHRLQSEEIETFYHGNRERNALIRQDRPRARSEQEREFLEAQELKRAQEQALRDVAERDARLAAQMQEELFLASRMEQREREKEEEHRIRDILRREEGLLRPSSQQPPLSPSSKLSPRATDVAAATLIPEPLYANTPTSEERMHRDPVYANTGSNASRPILPKLTHAVSEAHYAGRSAEEIIKRIHEQGGPLPPNSSGSSSFSATGFLSSGSRQPLGVSVSDSFTTSRGASAVDDPPRMTSSPLERSPNSISSDRSPPGLSVAQFPMGGVSRPTPATRTTRGGAAVNGRSRVVDRENGSLQSTEYLNHSPTPEDQKQNVEAAVRALSLSHSDEEDSDDYDDEDHLEKVTREAVAALTGGAMAAGARALASNSGSAWSQQEALRRHSVEDEDEILHWSEAEDRERIRQEEEDERLARRLQEEEEAAARAQEGGAVGGVAPERRQMEERDRRLAEKLQRHEEEKLRRAKERARAKKLAKKERNEQERQRLSSPQGLPSSSSPVSPHSRQSSADDTAEASGVPGQRRDISGQLVSPPQSPASPHGTPDDEDQPLYMNLPSPKKYTVEQTALERDLAPDLLMTSTNGGSGTTGATATIIAGTTQNTYGTERSTGMIPSDAAVHPTTCVSSAPYMPFQGIKRPGVNDKKKNRHSKEACKTQ</sequence>
<feature type="compositionally biased region" description="Basic residues" evidence="1">
    <location>
        <begin position="476"/>
        <end position="489"/>
    </location>
</feature>
<name>A0A7R8WJP5_9CRUS</name>